<reference evidence="2" key="2">
    <citation type="submission" date="2020-11" db="EMBL/GenBank/DDBJ databases">
        <authorList>
            <person name="McCartney M.A."/>
            <person name="Auch B."/>
            <person name="Kono T."/>
            <person name="Mallez S."/>
            <person name="Becker A."/>
            <person name="Gohl D.M."/>
            <person name="Silverstein K.A.T."/>
            <person name="Koren S."/>
            <person name="Bechman K.B."/>
            <person name="Herman A."/>
            <person name="Abrahante J.E."/>
            <person name="Garbe J."/>
        </authorList>
    </citation>
    <scope>NUCLEOTIDE SEQUENCE</scope>
    <source>
        <strain evidence="2">Duluth1</strain>
        <tissue evidence="2">Whole animal</tissue>
    </source>
</reference>
<reference evidence="2" key="1">
    <citation type="journal article" date="2019" name="bioRxiv">
        <title>The Genome of the Zebra Mussel, Dreissena polymorpha: A Resource for Invasive Species Research.</title>
        <authorList>
            <person name="McCartney M.A."/>
            <person name="Auch B."/>
            <person name="Kono T."/>
            <person name="Mallez S."/>
            <person name="Zhang Y."/>
            <person name="Obille A."/>
            <person name="Becker A."/>
            <person name="Abrahante J.E."/>
            <person name="Garbe J."/>
            <person name="Badalamenti J.P."/>
            <person name="Herman A."/>
            <person name="Mangelson H."/>
            <person name="Liachko I."/>
            <person name="Sullivan S."/>
            <person name="Sone E.D."/>
            <person name="Koren S."/>
            <person name="Silverstein K.A.T."/>
            <person name="Beckman K.B."/>
            <person name="Gohl D.M."/>
        </authorList>
    </citation>
    <scope>NUCLEOTIDE SEQUENCE</scope>
    <source>
        <strain evidence="2">Duluth1</strain>
        <tissue evidence="2">Whole animal</tissue>
    </source>
</reference>
<evidence type="ECO:0000256" key="1">
    <source>
        <dbReference type="SAM" id="MobiDB-lite"/>
    </source>
</evidence>
<accession>A0A9D4NGD0</accession>
<name>A0A9D4NGD0_DREPO</name>
<protein>
    <submittedName>
        <fullName evidence="2">Uncharacterized protein</fullName>
    </submittedName>
</protein>
<feature type="region of interest" description="Disordered" evidence="1">
    <location>
        <begin position="198"/>
        <end position="240"/>
    </location>
</feature>
<evidence type="ECO:0000313" key="3">
    <source>
        <dbReference type="Proteomes" id="UP000828390"/>
    </source>
</evidence>
<keyword evidence="3" id="KW-1185">Reference proteome</keyword>
<dbReference type="Proteomes" id="UP000828390">
    <property type="component" value="Unassembled WGS sequence"/>
</dbReference>
<dbReference type="AlphaFoldDB" id="A0A9D4NGD0"/>
<dbReference type="EMBL" id="JAIWYP010000001">
    <property type="protein sequence ID" value="KAH3894113.1"/>
    <property type="molecule type" value="Genomic_DNA"/>
</dbReference>
<evidence type="ECO:0000313" key="2">
    <source>
        <dbReference type="EMBL" id="KAH3894113.1"/>
    </source>
</evidence>
<organism evidence="2 3">
    <name type="scientific">Dreissena polymorpha</name>
    <name type="common">Zebra mussel</name>
    <name type="synonym">Mytilus polymorpha</name>
    <dbReference type="NCBI Taxonomy" id="45954"/>
    <lineage>
        <taxon>Eukaryota</taxon>
        <taxon>Metazoa</taxon>
        <taxon>Spiralia</taxon>
        <taxon>Lophotrochozoa</taxon>
        <taxon>Mollusca</taxon>
        <taxon>Bivalvia</taxon>
        <taxon>Autobranchia</taxon>
        <taxon>Heteroconchia</taxon>
        <taxon>Euheterodonta</taxon>
        <taxon>Imparidentia</taxon>
        <taxon>Neoheterodontei</taxon>
        <taxon>Myida</taxon>
        <taxon>Dreissenoidea</taxon>
        <taxon>Dreissenidae</taxon>
        <taxon>Dreissena</taxon>
    </lineage>
</organism>
<feature type="region of interest" description="Disordered" evidence="1">
    <location>
        <begin position="328"/>
        <end position="359"/>
    </location>
</feature>
<comment type="caution">
    <text evidence="2">The sequence shown here is derived from an EMBL/GenBank/DDBJ whole genome shotgun (WGS) entry which is preliminary data.</text>
</comment>
<sequence>MVTFIEGVNNIETINEISEGETMAPTNKSHEEKSCFKTVPKAKHVIFSSKNAKETDDIFVQEIEETNVNDLACVKAESSKDQNGIVAWKKTSVPTQTMNADRDEEVDTETFVAETESCPKMDKTNQVTPDTRPTSGEIWKKQVATLKQLDDNMDNSLHKKKSSIRTSEVTQSIKHSDWMDDNDYVPIPAVNKIHNAKQSTTNDHVYGNKPEYNFAPSNAWSQKKEEKTKRRKQTPVRQFSEPISLTHDHVLQAKRKLSEGDNHQAVNLYKINSEAILPEQAGIESIQLVDIESDDSHPLRGFPSNDTTTKLNHMAHNHLGTTMGKITGRNAHASQQPRVSSGRKSTKESNSYRRRSPIEAEPVFESNRLAKKFPFLADLTAKNKINHKETMNESFSKQANTTSIDRSMSYGFGVGKWRKVAVSWLNKSKIQNNATQTLNSEWT</sequence>
<proteinExistence type="predicted"/>
<feature type="compositionally biased region" description="Polar residues" evidence="1">
    <location>
        <begin position="332"/>
        <end position="343"/>
    </location>
</feature>
<gene>
    <name evidence="2" type="ORF">DPMN_018271</name>
</gene>